<organism evidence="1 2">
    <name type="scientific">Triticum urartu</name>
    <name type="common">Red wild einkorn</name>
    <name type="synonym">Crithodium urartu</name>
    <dbReference type="NCBI Taxonomy" id="4572"/>
    <lineage>
        <taxon>Eukaryota</taxon>
        <taxon>Viridiplantae</taxon>
        <taxon>Streptophyta</taxon>
        <taxon>Embryophyta</taxon>
        <taxon>Tracheophyta</taxon>
        <taxon>Spermatophyta</taxon>
        <taxon>Magnoliopsida</taxon>
        <taxon>Liliopsida</taxon>
        <taxon>Poales</taxon>
        <taxon>Poaceae</taxon>
        <taxon>BOP clade</taxon>
        <taxon>Pooideae</taxon>
        <taxon>Triticodae</taxon>
        <taxon>Triticeae</taxon>
        <taxon>Triticinae</taxon>
        <taxon>Triticum</taxon>
    </lineage>
</organism>
<reference evidence="1" key="3">
    <citation type="submission" date="2022-06" db="UniProtKB">
        <authorList>
            <consortium name="EnsemblPlants"/>
        </authorList>
    </citation>
    <scope>IDENTIFICATION</scope>
</reference>
<dbReference type="EnsemblPlants" id="TuG1812G0300001187.01.T01">
    <property type="protein sequence ID" value="TuG1812G0300001187.01.T01.cds266368"/>
    <property type="gene ID" value="TuG1812G0300001187.01"/>
</dbReference>
<accession>A0A8R7PNQ5</accession>
<dbReference type="AlphaFoldDB" id="A0A8R7PNQ5"/>
<reference evidence="2" key="1">
    <citation type="journal article" date="2013" name="Nature">
        <title>Draft genome of the wheat A-genome progenitor Triticum urartu.</title>
        <authorList>
            <person name="Ling H.Q."/>
            <person name="Zhao S."/>
            <person name="Liu D."/>
            <person name="Wang J."/>
            <person name="Sun H."/>
            <person name="Zhang C."/>
            <person name="Fan H."/>
            <person name="Li D."/>
            <person name="Dong L."/>
            <person name="Tao Y."/>
            <person name="Gao C."/>
            <person name="Wu H."/>
            <person name="Li Y."/>
            <person name="Cui Y."/>
            <person name="Guo X."/>
            <person name="Zheng S."/>
            <person name="Wang B."/>
            <person name="Yu K."/>
            <person name="Liang Q."/>
            <person name="Yang W."/>
            <person name="Lou X."/>
            <person name="Chen J."/>
            <person name="Feng M."/>
            <person name="Jian J."/>
            <person name="Zhang X."/>
            <person name="Luo G."/>
            <person name="Jiang Y."/>
            <person name="Liu J."/>
            <person name="Wang Z."/>
            <person name="Sha Y."/>
            <person name="Zhang B."/>
            <person name="Wu H."/>
            <person name="Tang D."/>
            <person name="Shen Q."/>
            <person name="Xue P."/>
            <person name="Zou S."/>
            <person name="Wang X."/>
            <person name="Liu X."/>
            <person name="Wang F."/>
            <person name="Yang Y."/>
            <person name="An X."/>
            <person name="Dong Z."/>
            <person name="Zhang K."/>
            <person name="Zhang X."/>
            <person name="Luo M.C."/>
            <person name="Dvorak J."/>
            <person name="Tong Y."/>
            <person name="Wang J."/>
            <person name="Yang H."/>
            <person name="Li Z."/>
            <person name="Wang D."/>
            <person name="Zhang A."/>
            <person name="Wang J."/>
        </authorList>
    </citation>
    <scope>NUCLEOTIDE SEQUENCE</scope>
    <source>
        <strain evidence="2">cv. G1812</strain>
    </source>
</reference>
<keyword evidence="2" id="KW-1185">Reference proteome</keyword>
<evidence type="ECO:0000313" key="1">
    <source>
        <dbReference type="EnsemblPlants" id="TuG1812G0300001187.01.T01.cds266368"/>
    </source>
</evidence>
<reference evidence="1" key="2">
    <citation type="submission" date="2018-03" db="EMBL/GenBank/DDBJ databases">
        <title>The Triticum urartu genome reveals the dynamic nature of wheat genome evolution.</title>
        <authorList>
            <person name="Ling H."/>
            <person name="Ma B."/>
            <person name="Shi X."/>
            <person name="Liu H."/>
            <person name="Dong L."/>
            <person name="Sun H."/>
            <person name="Cao Y."/>
            <person name="Gao Q."/>
            <person name="Zheng S."/>
            <person name="Li Y."/>
            <person name="Yu Y."/>
            <person name="Du H."/>
            <person name="Qi M."/>
            <person name="Li Y."/>
            <person name="Yu H."/>
            <person name="Cui Y."/>
            <person name="Wang N."/>
            <person name="Chen C."/>
            <person name="Wu H."/>
            <person name="Zhao Y."/>
            <person name="Zhang J."/>
            <person name="Li Y."/>
            <person name="Zhou W."/>
            <person name="Zhang B."/>
            <person name="Hu W."/>
            <person name="Eijk M."/>
            <person name="Tang J."/>
            <person name="Witsenboer H."/>
            <person name="Zhao S."/>
            <person name="Li Z."/>
            <person name="Zhang A."/>
            <person name="Wang D."/>
            <person name="Liang C."/>
        </authorList>
    </citation>
    <scope>NUCLEOTIDE SEQUENCE [LARGE SCALE GENOMIC DNA]</scope>
    <source>
        <strain evidence="1">cv. G1812</strain>
    </source>
</reference>
<dbReference type="Gramene" id="TuG1812G0300001187.01.T01">
    <property type="protein sequence ID" value="TuG1812G0300001187.01.T01.cds266368"/>
    <property type="gene ID" value="TuG1812G0300001187.01"/>
</dbReference>
<proteinExistence type="predicted"/>
<protein>
    <submittedName>
        <fullName evidence="1">Uncharacterized protein</fullName>
    </submittedName>
</protein>
<dbReference type="Proteomes" id="UP000015106">
    <property type="component" value="Chromosome 3"/>
</dbReference>
<evidence type="ECO:0000313" key="2">
    <source>
        <dbReference type="Proteomes" id="UP000015106"/>
    </source>
</evidence>
<name>A0A8R7PNQ5_TRIUA</name>
<sequence>RRHPAQRSASSRHSIFLAVSSSRHSIVLSVSSSRDTSSRRPPLSTVHRAATPAVAGIPSRDLLLPLRPRSAESRIWWSEGVVERAPRSCRRPPSPSPSPWTVMEIPTTGVTLKLLPLLILDTPS</sequence>